<protein>
    <submittedName>
        <fullName evidence="8">Galactosyldiacylglycerol synthase</fullName>
    </submittedName>
</protein>
<feature type="region of interest" description="Disordered" evidence="5">
    <location>
        <begin position="382"/>
        <end position="413"/>
    </location>
</feature>
<proteinExistence type="inferred from homology"/>
<organism evidence="8 9">
    <name type="scientific">Ideonella dechloratans</name>
    <dbReference type="NCBI Taxonomy" id="36863"/>
    <lineage>
        <taxon>Bacteria</taxon>
        <taxon>Pseudomonadati</taxon>
        <taxon>Pseudomonadota</taxon>
        <taxon>Betaproteobacteria</taxon>
        <taxon>Burkholderiales</taxon>
        <taxon>Sphaerotilaceae</taxon>
        <taxon>Ideonella</taxon>
    </lineage>
</organism>
<comment type="caution">
    <text evidence="8">The sequence shown here is derived from an EMBL/GenBank/DDBJ whole genome shotgun (WGS) entry which is preliminary data.</text>
</comment>
<evidence type="ECO:0000256" key="5">
    <source>
        <dbReference type="SAM" id="MobiDB-lite"/>
    </source>
</evidence>
<accession>A0A643F5X8</accession>
<dbReference type="InterPro" id="IPR050519">
    <property type="entry name" value="Glycosyltransf_28_UgtP"/>
</dbReference>
<dbReference type="InterPro" id="IPR007235">
    <property type="entry name" value="Glyco_trans_28_C"/>
</dbReference>
<dbReference type="GO" id="GO:0016758">
    <property type="term" value="F:hexosyltransferase activity"/>
    <property type="evidence" value="ECO:0007669"/>
    <property type="project" value="InterPro"/>
</dbReference>
<dbReference type="Gene3D" id="3.40.50.2000">
    <property type="entry name" value="Glycogen Phosphorylase B"/>
    <property type="match status" value="1"/>
</dbReference>
<evidence type="ECO:0000313" key="9">
    <source>
        <dbReference type="Proteomes" id="UP000430120"/>
    </source>
</evidence>
<name>A0A643F5X8_IDEDE</name>
<dbReference type="OrthoDB" id="9815663at2"/>
<dbReference type="RefSeq" id="WP_151125956.1">
    <property type="nucleotide sequence ID" value="NZ_CP088081.1"/>
</dbReference>
<sequence length="413" mass="44627">MTRTVDLVYFNAGGGHRAAAQALQAVLQQRHGAALQVRLVNLMAVLDAQDRFRRLTGMAPEDVYNRRLARGWTLGLTQELKLLQASVRWAHPWLVRLLQAHWAETRPDVVVSLIPNFNRCLYESVQAARPGTPCATVLTDLADTPPHFWIEPGQDQWIVCGTERAVQQALAQGVAPRNVHRVSGMILRPAFHAMAPLDAAARAQALQALGLQPGRPTGLVMFGGQGSMQMLRIARSLPQVQLILVCGHNALLAERLRALPVPEGGAARAVLGFTPDVVHYMQLADFFVGKPGPGSLSEAVQMGLPVITFENRWTMPQERYNAQWVREQGLGEVVPSVKAIAGGVARLLADLGAAQARVRGVRNQAVFEVADLVDQRLIQARAPHPQPQASSAHAAPAVTGGAEPDALAPAPAR</sequence>
<dbReference type="PANTHER" id="PTHR43025">
    <property type="entry name" value="MONOGALACTOSYLDIACYLGLYCEROL SYNTHASE"/>
    <property type="match status" value="1"/>
</dbReference>
<dbReference type="InterPro" id="IPR009695">
    <property type="entry name" value="Diacylglyc_glucosyltr_N"/>
</dbReference>
<dbReference type="Pfam" id="PF04101">
    <property type="entry name" value="Glyco_tran_28_C"/>
    <property type="match status" value="1"/>
</dbReference>
<keyword evidence="9" id="KW-1185">Reference proteome</keyword>
<dbReference type="GO" id="GO:0009247">
    <property type="term" value="P:glycolipid biosynthetic process"/>
    <property type="evidence" value="ECO:0007669"/>
    <property type="project" value="InterPro"/>
</dbReference>
<evidence type="ECO:0000259" key="7">
    <source>
        <dbReference type="Pfam" id="PF06925"/>
    </source>
</evidence>
<reference evidence="8 9" key="1">
    <citation type="submission" date="2019-09" db="EMBL/GenBank/DDBJ databases">
        <title>Draft genome sequences of 48 bacterial type strains from the CCUG.</title>
        <authorList>
            <person name="Tunovic T."/>
            <person name="Pineiro-Iglesias B."/>
            <person name="Unosson C."/>
            <person name="Inganas E."/>
            <person name="Ohlen M."/>
            <person name="Cardew S."/>
            <person name="Jensie-Markopoulos S."/>
            <person name="Salva-Serra F."/>
            <person name="Jaen-Luchoro D."/>
            <person name="Karlsson R."/>
            <person name="Svensson-Stadler L."/>
            <person name="Chun J."/>
            <person name="Moore E."/>
        </authorList>
    </citation>
    <scope>NUCLEOTIDE SEQUENCE [LARGE SCALE GENOMIC DNA]</scope>
    <source>
        <strain evidence="8 9">CCUG 30977</strain>
    </source>
</reference>
<evidence type="ECO:0000313" key="8">
    <source>
        <dbReference type="EMBL" id="KAB0572899.1"/>
    </source>
</evidence>
<dbReference type="Proteomes" id="UP000430120">
    <property type="component" value="Unassembled WGS sequence"/>
</dbReference>
<feature type="domain" description="Glycosyl transferase family 28 C-terminal" evidence="6">
    <location>
        <begin position="239"/>
        <end position="338"/>
    </location>
</feature>
<comment type="subcellular location">
    <subcellularLocation>
        <location evidence="1">Membrane</location>
    </subcellularLocation>
</comment>
<gene>
    <name evidence="8" type="ORF">F7Q92_20670</name>
</gene>
<dbReference type="AlphaFoldDB" id="A0A643F5X8"/>
<dbReference type="SUPFAM" id="SSF53756">
    <property type="entry name" value="UDP-Glycosyltransferase/glycogen phosphorylase"/>
    <property type="match status" value="1"/>
</dbReference>
<evidence type="ECO:0000256" key="3">
    <source>
        <dbReference type="ARBA" id="ARBA00022676"/>
    </source>
</evidence>
<feature type="domain" description="Diacylglycerol glucosyltransferase N-terminal" evidence="7">
    <location>
        <begin position="16"/>
        <end position="180"/>
    </location>
</feature>
<evidence type="ECO:0000256" key="2">
    <source>
        <dbReference type="ARBA" id="ARBA00006962"/>
    </source>
</evidence>
<dbReference type="EMBL" id="VZPB01000091">
    <property type="protein sequence ID" value="KAB0572899.1"/>
    <property type="molecule type" value="Genomic_DNA"/>
</dbReference>
<evidence type="ECO:0000256" key="4">
    <source>
        <dbReference type="ARBA" id="ARBA00022679"/>
    </source>
</evidence>
<feature type="compositionally biased region" description="Low complexity" evidence="5">
    <location>
        <begin position="387"/>
        <end position="397"/>
    </location>
</feature>
<dbReference type="Pfam" id="PF06925">
    <property type="entry name" value="MGDG_synth"/>
    <property type="match status" value="1"/>
</dbReference>
<evidence type="ECO:0000256" key="1">
    <source>
        <dbReference type="ARBA" id="ARBA00004370"/>
    </source>
</evidence>
<dbReference type="GO" id="GO:0016020">
    <property type="term" value="C:membrane"/>
    <property type="evidence" value="ECO:0007669"/>
    <property type="project" value="UniProtKB-SubCell"/>
</dbReference>
<evidence type="ECO:0000259" key="6">
    <source>
        <dbReference type="Pfam" id="PF04101"/>
    </source>
</evidence>
<comment type="similarity">
    <text evidence="2">Belongs to the glycosyltransferase 28 family.</text>
</comment>
<keyword evidence="3" id="KW-0328">Glycosyltransferase</keyword>
<dbReference type="PANTHER" id="PTHR43025:SF3">
    <property type="entry name" value="MONOGALACTOSYLDIACYLGLYCEROL SYNTHASE 1, CHLOROPLASTIC"/>
    <property type="match status" value="1"/>
</dbReference>
<keyword evidence="4" id="KW-0808">Transferase</keyword>